<evidence type="ECO:0000256" key="1">
    <source>
        <dbReference type="SAM" id="MobiDB-lite"/>
    </source>
</evidence>
<protein>
    <submittedName>
        <fullName evidence="2">Uncharacterized protein</fullName>
    </submittedName>
</protein>
<gene>
    <name evidence="2" type="ORF">YEW_LS49890</name>
</gene>
<reference evidence="2" key="1">
    <citation type="journal article" date="2011" name="BMC Genomics">
        <title>Shotgun sequencing of Yersinia enterocolitica strain W22703 (biotype 2, serotype O:9): genomic evidence for oscillation between invertebrates and mammals.</title>
        <authorList>
            <person name="Fuchs T.M."/>
            <person name="Brandt K."/>
            <person name="Starke M."/>
            <person name="Rattei T."/>
        </authorList>
    </citation>
    <scope>NUCLEOTIDE SEQUENCE</scope>
</reference>
<dbReference type="AlphaFoldDB" id="F4MUY1"/>
<feature type="region of interest" description="Disordered" evidence="1">
    <location>
        <begin position="45"/>
        <end position="67"/>
    </location>
</feature>
<organism evidence="2">
    <name type="scientific">Yersinia enterocolitica W22703</name>
    <dbReference type="NCBI Taxonomy" id="913028"/>
    <lineage>
        <taxon>Bacteria</taxon>
        <taxon>Pseudomonadati</taxon>
        <taxon>Pseudomonadota</taxon>
        <taxon>Gammaproteobacteria</taxon>
        <taxon>Enterobacterales</taxon>
        <taxon>Yersiniaceae</taxon>
        <taxon>Yersinia</taxon>
    </lineage>
</organism>
<proteinExistence type="predicted"/>
<evidence type="ECO:0000313" key="2">
    <source>
        <dbReference type="EMBL" id="CBX69639.1"/>
    </source>
</evidence>
<dbReference type="EMBL" id="FR718503">
    <property type="protein sequence ID" value="CBX69639.1"/>
    <property type="molecule type" value="Genomic_DNA"/>
</dbReference>
<accession>F4MUY1</accession>
<sequence length="67" mass="7711">MFHIQMRFWLPLQPIIANENANRVNTRFNSRRETISQGELLRDVETRDGNTGDDNILTAHDEGNTGI</sequence>
<name>F4MUY1_YEREN</name>